<reference evidence="2" key="1">
    <citation type="submission" date="2014-09" db="EMBL/GenBank/DDBJ databases">
        <authorList>
            <person name="Magalhaes I.L.F."/>
            <person name="Oliveira U."/>
            <person name="Santos F.R."/>
            <person name="Vidigal T.H.D.A."/>
            <person name="Brescovit A.D."/>
            <person name="Santos A.J."/>
        </authorList>
    </citation>
    <scope>NUCLEOTIDE SEQUENCE</scope>
    <source>
        <tissue evidence="2">Shoot tissue taken approximately 20 cm above the soil surface</tissue>
    </source>
</reference>
<sequence length="62" mass="6677">MKWLGTLSFGFLKLTLEVILCRISSSFGSISDSRSGLSLHFKAVHLNPSFANISASAIGQSF</sequence>
<proteinExistence type="predicted"/>
<protein>
    <submittedName>
        <fullName evidence="2">Uncharacterized protein</fullName>
    </submittedName>
</protein>
<dbReference type="AlphaFoldDB" id="A0A0A8YWW9"/>
<evidence type="ECO:0000313" key="2">
    <source>
        <dbReference type="EMBL" id="JAD29005.1"/>
    </source>
</evidence>
<evidence type="ECO:0000256" key="1">
    <source>
        <dbReference type="SAM" id="SignalP"/>
    </source>
</evidence>
<feature type="signal peptide" evidence="1">
    <location>
        <begin position="1"/>
        <end position="28"/>
    </location>
</feature>
<keyword evidence="1" id="KW-0732">Signal</keyword>
<feature type="chain" id="PRO_5002043481" evidence="1">
    <location>
        <begin position="29"/>
        <end position="62"/>
    </location>
</feature>
<dbReference type="EMBL" id="GBRH01268890">
    <property type="protein sequence ID" value="JAD29005.1"/>
    <property type="molecule type" value="Transcribed_RNA"/>
</dbReference>
<organism evidence="2">
    <name type="scientific">Arundo donax</name>
    <name type="common">Giant reed</name>
    <name type="synonym">Donax arundinaceus</name>
    <dbReference type="NCBI Taxonomy" id="35708"/>
    <lineage>
        <taxon>Eukaryota</taxon>
        <taxon>Viridiplantae</taxon>
        <taxon>Streptophyta</taxon>
        <taxon>Embryophyta</taxon>
        <taxon>Tracheophyta</taxon>
        <taxon>Spermatophyta</taxon>
        <taxon>Magnoliopsida</taxon>
        <taxon>Liliopsida</taxon>
        <taxon>Poales</taxon>
        <taxon>Poaceae</taxon>
        <taxon>PACMAD clade</taxon>
        <taxon>Arundinoideae</taxon>
        <taxon>Arundineae</taxon>
        <taxon>Arundo</taxon>
    </lineage>
</organism>
<name>A0A0A8YWW9_ARUDO</name>
<reference evidence="2" key="2">
    <citation type="journal article" date="2015" name="Data Brief">
        <title>Shoot transcriptome of the giant reed, Arundo donax.</title>
        <authorList>
            <person name="Barrero R.A."/>
            <person name="Guerrero F.D."/>
            <person name="Moolhuijzen P."/>
            <person name="Goolsby J.A."/>
            <person name="Tidwell J."/>
            <person name="Bellgard S.E."/>
            <person name="Bellgard M.I."/>
        </authorList>
    </citation>
    <scope>NUCLEOTIDE SEQUENCE</scope>
    <source>
        <tissue evidence="2">Shoot tissue taken approximately 20 cm above the soil surface</tissue>
    </source>
</reference>
<accession>A0A0A8YWW9</accession>